<dbReference type="BioCyc" id="JESP1508404:G14D9-13608-MONOMER"/>
<dbReference type="AlphaFoldDB" id="A0A0B5AY34"/>
<organism evidence="1 2">
    <name type="scientific">Jeotgalibacillus malaysiensis</name>
    <dbReference type="NCBI Taxonomy" id="1508404"/>
    <lineage>
        <taxon>Bacteria</taxon>
        <taxon>Bacillati</taxon>
        <taxon>Bacillota</taxon>
        <taxon>Bacilli</taxon>
        <taxon>Bacillales</taxon>
        <taxon>Caryophanaceae</taxon>
        <taxon>Jeotgalibacillus</taxon>
    </lineage>
</organism>
<accession>A0A0B5AY34</accession>
<protein>
    <submittedName>
        <fullName evidence="1">Uncharacterized protein</fullName>
    </submittedName>
</protein>
<keyword evidence="2" id="KW-1185">Reference proteome</keyword>
<keyword evidence="1" id="KW-0614">Plasmid</keyword>
<evidence type="ECO:0000313" key="1">
    <source>
        <dbReference type="EMBL" id="AJD93602.1"/>
    </source>
</evidence>
<name>A0A0B5AY34_9BACL</name>
<dbReference type="EMBL" id="CP009417">
    <property type="protein sequence ID" value="AJD93602.1"/>
    <property type="molecule type" value="Genomic_DNA"/>
</dbReference>
<reference evidence="1 2" key="1">
    <citation type="submission" date="2014-08" db="EMBL/GenBank/DDBJ databases">
        <title>Complete genome of a marine bacteria Jeotgalibacillus malaysiensis.</title>
        <authorList>
            <person name="Yaakop A.S."/>
            <person name="Chan K.-G."/>
            <person name="Goh K.M."/>
        </authorList>
    </citation>
    <scope>NUCLEOTIDE SEQUENCE [LARGE SCALE GENOMIC DNA]</scope>
    <source>
        <strain evidence="1 2">D5</strain>
        <plasmid evidence="2">Plasmid</plasmid>
    </source>
</reference>
<dbReference type="KEGG" id="jeo:JMA_42850"/>
<proteinExistence type="predicted"/>
<dbReference type="Proteomes" id="UP000031449">
    <property type="component" value="Plasmid unnamed"/>
</dbReference>
<geneLocation type="plasmid" evidence="2"/>
<sequence>MKYTINGFEYETPEYWMHGSGKWKDEDGTIHDITSLKYPPTPNGKHVYIDSIDGSASYRSLDEGEILSFQCTHIKTYPAKGGA</sequence>
<gene>
    <name evidence="1" type="ORF">JMA_42850</name>
</gene>
<evidence type="ECO:0000313" key="2">
    <source>
        <dbReference type="Proteomes" id="UP000031449"/>
    </source>
</evidence>
<dbReference type="HOGENOM" id="CLU_2538061_0_0_9"/>